<accession>M8ARK5</accession>
<protein>
    <recommendedName>
        <fullName evidence="7">GAGA-binding transcriptional activator</fullName>
    </recommendedName>
</protein>
<comment type="similarity">
    <text evidence="2 7">Belongs to the BBR/BPC family.</text>
</comment>
<dbReference type="GO" id="GO:0003700">
    <property type="term" value="F:DNA-binding transcription factor activity"/>
    <property type="evidence" value="ECO:0007669"/>
    <property type="project" value="UniProtKB-UniRule"/>
</dbReference>
<dbReference type="GO" id="GO:0043565">
    <property type="term" value="F:sequence-specific DNA binding"/>
    <property type="evidence" value="ECO:0007669"/>
    <property type="project" value="TreeGrafter"/>
</dbReference>
<dbReference type="SMART" id="SM01226">
    <property type="entry name" value="GAGA_bind"/>
    <property type="match status" value="1"/>
</dbReference>
<dbReference type="GO" id="GO:0009723">
    <property type="term" value="P:response to ethylene"/>
    <property type="evidence" value="ECO:0007669"/>
    <property type="project" value="TreeGrafter"/>
</dbReference>
<keyword evidence="4 7" id="KW-0238">DNA-binding</keyword>
<evidence type="ECO:0000256" key="7">
    <source>
        <dbReference type="RuleBase" id="RU367160"/>
    </source>
</evidence>
<dbReference type="STRING" id="4572.M8ARK5"/>
<evidence type="ECO:0000256" key="1">
    <source>
        <dbReference type="ARBA" id="ARBA00004123"/>
    </source>
</evidence>
<keyword evidence="3 7" id="KW-0805">Transcription regulation</keyword>
<gene>
    <name evidence="8" type="ORF">TRIUR3_11677</name>
</gene>
<dbReference type="Pfam" id="PF06217">
    <property type="entry name" value="GAGA_bind"/>
    <property type="match status" value="1"/>
</dbReference>
<dbReference type="eggNOG" id="ENOG502QSGE">
    <property type="taxonomic scope" value="Eukaryota"/>
</dbReference>
<dbReference type="EMBL" id="KD066757">
    <property type="protein sequence ID" value="EMS63619.1"/>
    <property type="molecule type" value="Genomic_DNA"/>
</dbReference>
<evidence type="ECO:0000256" key="3">
    <source>
        <dbReference type="ARBA" id="ARBA00023015"/>
    </source>
</evidence>
<dbReference type="AlphaFoldDB" id="M8ARK5"/>
<dbReference type="PANTHER" id="PTHR31421">
    <property type="entry name" value="PROTEIN BASIC PENTACYSTEINE3"/>
    <property type="match status" value="1"/>
</dbReference>
<dbReference type="GO" id="GO:0005634">
    <property type="term" value="C:nucleus"/>
    <property type="evidence" value="ECO:0007669"/>
    <property type="project" value="UniProtKB-SubCell"/>
</dbReference>
<evidence type="ECO:0000256" key="5">
    <source>
        <dbReference type="ARBA" id="ARBA00023163"/>
    </source>
</evidence>
<evidence type="ECO:0000256" key="6">
    <source>
        <dbReference type="ARBA" id="ARBA00023242"/>
    </source>
</evidence>
<evidence type="ECO:0000313" key="8">
    <source>
        <dbReference type="EMBL" id="EMS63619.1"/>
    </source>
</evidence>
<keyword evidence="5 7" id="KW-0804">Transcription</keyword>
<keyword evidence="6 7" id="KW-0539">Nucleus</keyword>
<sequence length="385" mass="42563">MDNLGHRENGRQRPDPYKALHTQWMMPQRQMKDHHSMNLLALLSERDTAIMERDHALAEKKAAMAERDMAFAQRDSAMAERNAAIVERDNALAALELARTNGFNMNSGNGFNPGSLNGAKNFHHHDQQPHAQSSPLQLADSPYDHAREMHISDAYPISTAPVTAAGKAKKPKKNSSQASPLKRPSGVLRKTKKAGGDWRDAGMSGVGEDPARAASEMKNEWKDQDLGLNQVSFDESSMPAPACSCTGVLRQCYKWGNGGWQSSCCTMSMSMYPLPVMPNKRHARMGGRKMSGSAFTKLLSRLAAEGHDLSASVDLKDHWAKHGTNRIVDEIERSKNNSSSIASGCTNEHLSLGVETSHQPLLLTDGKKWRWQNNARLLNVYLELL</sequence>
<dbReference type="OMA" id="GQWMMQQ"/>
<dbReference type="PANTHER" id="PTHR31421:SF2">
    <property type="entry name" value="PROTEIN BASIC PENTACYSTEINE6"/>
    <property type="match status" value="1"/>
</dbReference>
<evidence type="ECO:0000256" key="2">
    <source>
        <dbReference type="ARBA" id="ARBA00007911"/>
    </source>
</evidence>
<name>M8ARK5_TRIUA</name>
<comment type="function">
    <text evidence="7">Transcriptional regulator that specifically binds to GA-rich elements (GAGA-repeats) present in regulatory sequences of genes involved in developmental processes.</text>
</comment>
<organism evidence="8">
    <name type="scientific">Triticum urartu</name>
    <name type="common">Red wild einkorn</name>
    <name type="synonym">Crithodium urartu</name>
    <dbReference type="NCBI Taxonomy" id="4572"/>
    <lineage>
        <taxon>Eukaryota</taxon>
        <taxon>Viridiplantae</taxon>
        <taxon>Streptophyta</taxon>
        <taxon>Embryophyta</taxon>
        <taxon>Tracheophyta</taxon>
        <taxon>Spermatophyta</taxon>
        <taxon>Magnoliopsida</taxon>
        <taxon>Liliopsida</taxon>
        <taxon>Poales</taxon>
        <taxon>Poaceae</taxon>
        <taxon>BOP clade</taxon>
        <taxon>Pooideae</taxon>
        <taxon>Triticodae</taxon>
        <taxon>Triticeae</taxon>
        <taxon>Triticinae</taxon>
        <taxon>Triticum</taxon>
    </lineage>
</organism>
<comment type="subcellular location">
    <subcellularLocation>
        <location evidence="1 7">Nucleus</location>
    </subcellularLocation>
</comment>
<evidence type="ECO:0000256" key="4">
    <source>
        <dbReference type="ARBA" id="ARBA00023125"/>
    </source>
</evidence>
<dbReference type="InterPro" id="IPR010409">
    <property type="entry name" value="GAGA-bd_tscrpt_act"/>
</dbReference>
<reference evidence="8" key="1">
    <citation type="journal article" date="2013" name="Nature">
        <title>Draft genome of the wheat A-genome progenitor Triticum urartu.</title>
        <authorList>
            <person name="Ling H.Q."/>
            <person name="Zhao S."/>
            <person name="Liu D."/>
            <person name="Wang J."/>
            <person name="Sun H."/>
            <person name="Zhang C."/>
            <person name="Fan H."/>
            <person name="Li D."/>
            <person name="Dong L."/>
            <person name="Tao Y."/>
            <person name="Gao C."/>
            <person name="Wu H."/>
            <person name="Li Y."/>
            <person name="Cui Y."/>
            <person name="Guo X."/>
            <person name="Zheng S."/>
            <person name="Wang B."/>
            <person name="Yu K."/>
            <person name="Liang Q."/>
            <person name="Yang W."/>
            <person name="Lou X."/>
            <person name="Chen J."/>
            <person name="Feng M."/>
            <person name="Jian J."/>
            <person name="Zhang X."/>
            <person name="Luo G."/>
            <person name="Jiang Y."/>
            <person name="Liu J."/>
            <person name="Wang Z."/>
            <person name="Sha Y."/>
            <person name="Zhang B."/>
            <person name="Wu H."/>
            <person name="Tang D."/>
            <person name="Shen Q."/>
            <person name="Xue P."/>
            <person name="Zou S."/>
            <person name="Wang X."/>
            <person name="Liu X."/>
            <person name="Wang F."/>
            <person name="Yang Y."/>
            <person name="An X."/>
            <person name="Dong Z."/>
            <person name="Zhang K."/>
            <person name="Zhang X."/>
            <person name="Luo M.C."/>
            <person name="Dvorak J."/>
            <person name="Tong Y."/>
            <person name="Wang J."/>
            <person name="Yang H."/>
            <person name="Li Z."/>
            <person name="Wang D."/>
            <person name="Zhang A."/>
            <person name="Wang J."/>
        </authorList>
    </citation>
    <scope>NUCLEOTIDE SEQUENCE</scope>
</reference>
<proteinExistence type="inferred from homology"/>